<sequence length="146" mass="16609">MEKNQENTFFVGALWAASVVWRCHTDRIIVGDLLKEIPDIDDVAKISKEYDIQPLRRNVMQTLPLAQDATYESISYGPLDRMGRLICDHTDVTGKDEGDFDSFCVYAVEGNNDCQVLVDDLYSKEEAEDRARIFSEQLTQILAAKQ</sequence>
<organism evidence="1 2">
    <name type="scientific">Providencia rustigianii</name>
    <dbReference type="NCBI Taxonomy" id="158850"/>
    <lineage>
        <taxon>Bacteria</taxon>
        <taxon>Pseudomonadati</taxon>
        <taxon>Pseudomonadota</taxon>
        <taxon>Gammaproteobacteria</taxon>
        <taxon>Enterobacterales</taxon>
        <taxon>Morganellaceae</taxon>
        <taxon>Providencia</taxon>
    </lineage>
</organism>
<protein>
    <submittedName>
        <fullName evidence="1">Uncharacterized protein</fullName>
    </submittedName>
</protein>
<gene>
    <name evidence="1" type="ORF">NCTC12026_00156</name>
</gene>
<name>A0A379FYQ8_9GAMM</name>
<proteinExistence type="predicted"/>
<evidence type="ECO:0000313" key="1">
    <source>
        <dbReference type="EMBL" id="SUC33835.1"/>
    </source>
</evidence>
<reference evidence="1 2" key="1">
    <citation type="submission" date="2018-06" db="EMBL/GenBank/DDBJ databases">
        <authorList>
            <consortium name="Pathogen Informatics"/>
            <person name="Doyle S."/>
        </authorList>
    </citation>
    <scope>NUCLEOTIDE SEQUENCE [LARGE SCALE GENOMIC DNA]</scope>
    <source>
        <strain evidence="1 2">NCTC12026</strain>
    </source>
</reference>
<dbReference type="GeneID" id="89492218"/>
<dbReference type="RefSeq" id="WP_011039714.1">
    <property type="nucleotide sequence ID" value="NZ_UGUA01000001.1"/>
</dbReference>
<dbReference type="AlphaFoldDB" id="A0A379FYQ8"/>
<dbReference type="EMBL" id="UGUA01000001">
    <property type="protein sequence ID" value="SUC33835.1"/>
    <property type="molecule type" value="Genomic_DNA"/>
</dbReference>
<accession>A0A379FYQ8</accession>
<dbReference type="OrthoDB" id="6625580at2"/>
<evidence type="ECO:0000313" key="2">
    <source>
        <dbReference type="Proteomes" id="UP000255129"/>
    </source>
</evidence>
<dbReference type="Proteomes" id="UP000255129">
    <property type="component" value="Unassembled WGS sequence"/>
</dbReference>